<gene>
    <name evidence="2" type="ORF">BET01_19165</name>
</gene>
<accession>A0A419T351</accession>
<dbReference type="GO" id="GO:0005829">
    <property type="term" value="C:cytosol"/>
    <property type="evidence" value="ECO:0007669"/>
    <property type="project" value="TreeGrafter"/>
</dbReference>
<dbReference type="CDD" id="cd01741">
    <property type="entry name" value="GATase1_1"/>
    <property type="match status" value="1"/>
</dbReference>
<keyword evidence="3" id="KW-1185">Reference proteome</keyword>
<dbReference type="Pfam" id="PF00117">
    <property type="entry name" value="GATase"/>
    <property type="match status" value="1"/>
</dbReference>
<dbReference type="RefSeq" id="WP_120196795.1">
    <property type="nucleotide sequence ID" value="NZ_MCIA01000015.1"/>
</dbReference>
<dbReference type="Proteomes" id="UP000284277">
    <property type="component" value="Unassembled WGS sequence"/>
</dbReference>
<comment type="caution">
    <text evidence="2">The sequence shown here is derived from an EMBL/GenBank/DDBJ whole genome shotgun (WGS) entry which is preliminary data.</text>
</comment>
<dbReference type="PANTHER" id="PTHR42695">
    <property type="entry name" value="GLUTAMINE AMIDOTRANSFERASE YLR126C-RELATED"/>
    <property type="match status" value="1"/>
</dbReference>
<dbReference type="SUPFAM" id="SSF52317">
    <property type="entry name" value="Class I glutamine amidotransferase-like"/>
    <property type="match status" value="1"/>
</dbReference>
<dbReference type="InterPro" id="IPR044992">
    <property type="entry name" value="ChyE-like"/>
</dbReference>
<dbReference type="EMBL" id="MCIA01000015">
    <property type="protein sequence ID" value="RKD31892.1"/>
    <property type="molecule type" value="Genomic_DNA"/>
</dbReference>
<evidence type="ECO:0000259" key="1">
    <source>
        <dbReference type="Pfam" id="PF00117"/>
    </source>
</evidence>
<dbReference type="PANTHER" id="PTHR42695:SF5">
    <property type="entry name" value="GLUTAMINE AMIDOTRANSFERASE YLR126C-RELATED"/>
    <property type="match status" value="1"/>
</dbReference>
<proteinExistence type="predicted"/>
<feature type="domain" description="Glutamine amidotransferase" evidence="1">
    <location>
        <begin position="42"/>
        <end position="185"/>
    </location>
</feature>
<organism evidence="2 3">
    <name type="scientific">Lacrimispora algidixylanolytica</name>
    <dbReference type="NCBI Taxonomy" id="94868"/>
    <lineage>
        <taxon>Bacteria</taxon>
        <taxon>Bacillati</taxon>
        <taxon>Bacillota</taxon>
        <taxon>Clostridia</taxon>
        <taxon>Lachnospirales</taxon>
        <taxon>Lachnospiraceae</taxon>
        <taxon>Lacrimispora</taxon>
    </lineage>
</organism>
<evidence type="ECO:0000313" key="2">
    <source>
        <dbReference type="EMBL" id="RKD31892.1"/>
    </source>
</evidence>
<sequence>MHIQFIIHEVFEGPGAFLTWAKMRGHSIGYSRVYQGEPLPISIENIDLLIVMGGPQSPSTTVELCPHFDGAAEIALIKKFIDSEKAVIGVCLGSQLIGEAYGAKCEKSPEKEIGCFPITLTEAGRDNKFFSHFDDVSLVGHWHNDMPGLTKNCQLIAYSEGCPRQIVQYDTFIYGFQCHMEFTHELVELLIEHSEIELQKNKDRQYVQQANELRQNDYTTMNHNLFMFLDKFTAEYLQN</sequence>
<dbReference type="FunFam" id="3.40.50.880:FF:000033">
    <property type="entry name" value="Glutamine amidotransferase class-I"/>
    <property type="match status" value="1"/>
</dbReference>
<dbReference type="AlphaFoldDB" id="A0A419T351"/>
<name>A0A419T351_9FIRM</name>
<dbReference type="Gene3D" id="3.40.50.880">
    <property type="match status" value="1"/>
</dbReference>
<dbReference type="InterPro" id="IPR017926">
    <property type="entry name" value="GATASE"/>
</dbReference>
<dbReference type="OrthoDB" id="9813383at2"/>
<dbReference type="PROSITE" id="PS51273">
    <property type="entry name" value="GATASE_TYPE_1"/>
    <property type="match status" value="1"/>
</dbReference>
<reference evidence="2 3" key="1">
    <citation type="submission" date="2016-08" db="EMBL/GenBank/DDBJ databases">
        <title>A new outlook on sporulation: Clostridium algidixylanolyticum.</title>
        <authorList>
            <person name="Poppleton D.I."/>
            <person name="Gribaldo S."/>
        </authorList>
    </citation>
    <scope>NUCLEOTIDE SEQUENCE [LARGE SCALE GENOMIC DNA]</scope>
    <source>
        <strain evidence="2 3">SPL73</strain>
    </source>
</reference>
<dbReference type="InterPro" id="IPR029062">
    <property type="entry name" value="Class_I_gatase-like"/>
</dbReference>
<dbReference type="NCBIfam" id="NF006098">
    <property type="entry name" value="PRK08250.1"/>
    <property type="match status" value="1"/>
</dbReference>
<protein>
    <submittedName>
        <fullName evidence="2">GMP synthase</fullName>
    </submittedName>
</protein>
<evidence type="ECO:0000313" key="3">
    <source>
        <dbReference type="Proteomes" id="UP000284277"/>
    </source>
</evidence>